<dbReference type="GO" id="GO:0046872">
    <property type="term" value="F:metal ion binding"/>
    <property type="evidence" value="ECO:0007669"/>
    <property type="project" value="UniProtKB-UniRule"/>
</dbReference>
<dbReference type="SUPFAM" id="SSF48113">
    <property type="entry name" value="Heme-dependent peroxidases"/>
    <property type="match status" value="1"/>
</dbReference>
<evidence type="ECO:0000313" key="23">
    <source>
        <dbReference type="Proteomes" id="UP000015453"/>
    </source>
</evidence>
<keyword evidence="11 17" id="KW-0408">Iron</keyword>
<keyword evidence="13" id="KW-0325">Glycoprotein</keyword>
<feature type="binding site" evidence="17">
    <location>
        <position position="76"/>
    </location>
    <ligand>
        <name>Ca(2+)</name>
        <dbReference type="ChEBI" id="CHEBI:29108"/>
        <label>1</label>
    </ligand>
</feature>
<comment type="cofactor">
    <cofactor evidence="17 20">
        <name>heme b</name>
        <dbReference type="ChEBI" id="CHEBI:60344"/>
    </cofactor>
    <text evidence="17 20">Binds 1 heme b (iron(II)-protoporphyrin IX) group per subunit.</text>
</comment>
<evidence type="ECO:0000256" key="19">
    <source>
        <dbReference type="PIRSR" id="PIRSR600823-5"/>
    </source>
</evidence>
<feature type="non-terminal residue" evidence="22">
    <location>
        <position position="1"/>
    </location>
</feature>
<dbReference type="Proteomes" id="UP000015453">
    <property type="component" value="Unassembled WGS sequence"/>
</dbReference>
<dbReference type="FunFam" id="1.10.520.10:FF:000008">
    <property type="entry name" value="Peroxidase"/>
    <property type="match status" value="1"/>
</dbReference>
<dbReference type="CDD" id="cd00693">
    <property type="entry name" value="secretory_peroxidase"/>
    <property type="match status" value="1"/>
</dbReference>
<feature type="binding site" evidence="17">
    <location>
        <position position="70"/>
    </location>
    <ligand>
        <name>Ca(2+)</name>
        <dbReference type="ChEBI" id="CHEBI:29108"/>
        <label>1</label>
    </ligand>
</feature>
<feature type="binding site" evidence="17">
    <location>
        <position position="247"/>
    </location>
    <ligand>
        <name>Ca(2+)</name>
        <dbReference type="ChEBI" id="CHEBI:29108"/>
        <label>2</label>
    </ligand>
</feature>
<dbReference type="InterPro" id="IPR019793">
    <property type="entry name" value="Peroxidases_heam-ligand_BS"/>
</dbReference>
<evidence type="ECO:0000256" key="11">
    <source>
        <dbReference type="ARBA" id="ARBA00023004"/>
    </source>
</evidence>
<keyword evidence="8 17" id="KW-0479">Metal-binding</keyword>
<feature type="binding site" evidence="17">
    <location>
        <position position="72"/>
    </location>
    <ligand>
        <name>Ca(2+)</name>
        <dbReference type="ChEBI" id="CHEBI:29108"/>
        <label>1</label>
    </ligand>
</feature>
<organism evidence="22 23">
    <name type="scientific">Genlisea aurea</name>
    <dbReference type="NCBI Taxonomy" id="192259"/>
    <lineage>
        <taxon>Eukaryota</taxon>
        <taxon>Viridiplantae</taxon>
        <taxon>Streptophyta</taxon>
        <taxon>Embryophyta</taxon>
        <taxon>Tracheophyta</taxon>
        <taxon>Spermatophyta</taxon>
        <taxon>Magnoliopsida</taxon>
        <taxon>eudicotyledons</taxon>
        <taxon>Gunneridae</taxon>
        <taxon>Pentapetalae</taxon>
        <taxon>asterids</taxon>
        <taxon>lamiids</taxon>
        <taxon>Lamiales</taxon>
        <taxon>Lentibulariaceae</taxon>
        <taxon>Genlisea</taxon>
    </lineage>
</organism>
<feature type="binding site" evidence="17">
    <location>
        <position position="250"/>
    </location>
    <ligand>
        <name>Ca(2+)</name>
        <dbReference type="ChEBI" id="CHEBI:29108"/>
        <label>2</label>
    </ligand>
</feature>
<comment type="cofactor">
    <cofactor evidence="17 20">
        <name>Ca(2+)</name>
        <dbReference type="ChEBI" id="CHEBI:29108"/>
    </cofactor>
    <text evidence="17 20">Binds 2 calcium ions per subunit.</text>
</comment>
<feature type="binding site" evidence="17">
    <location>
        <position position="255"/>
    </location>
    <ligand>
        <name>Ca(2+)</name>
        <dbReference type="ChEBI" id="CHEBI:29108"/>
        <label>2</label>
    </ligand>
</feature>
<comment type="similarity">
    <text evidence="20">Belongs to the peroxidase family. Classical plant (class III) peroxidase subfamily.</text>
</comment>
<evidence type="ECO:0000313" key="22">
    <source>
        <dbReference type="EMBL" id="EPS60801.1"/>
    </source>
</evidence>
<reference evidence="22 23" key="1">
    <citation type="journal article" date="2013" name="BMC Genomics">
        <title>The miniature genome of a carnivorous plant Genlisea aurea contains a low number of genes and short non-coding sequences.</title>
        <authorList>
            <person name="Leushkin E.V."/>
            <person name="Sutormin R.A."/>
            <person name="Nabieva E.R."/>
            <person name="Penin A.A."/>
            <person name="Kondrashov A.S."/>
            <person name="Logacheva M.D."/>
        </authorList>
    </citation>
    <scope>NUCLEOTIDE SEQUENCE [LARGE SCALE GENOMIC DNA]</scope>
</reference>
<evidence type="ECO:0000256" key="18">
    <source>
        <dbReference type="PIRSR" id="PIRSR600823-4"/>
    </source>
</evidence>
<keyword evidence="20" id="KW-0732">Signal</keyword>
<dbReference type="GO" id="GO:0140825">
    <property type="term" value="F:lactoperoxidase activity"/>
    <property type="evidence" value="ECO:0007669"/>
    <property type="project" value="UniProtKB-EC"/>
</dbReference>
<comment type="caution">
    <text evidence="22">The sequence shown here is derived from an EMBL/GenBank/DDBJ whole genome shotgun (WGS) entry which is preliminary data.</text>
</comment>
<dbReference type="GO" id="GO:0020037">
    <property type="term" value="F:heme binding"/>
    <property type="evidence" value="ECO:0007669"/>
    <property type="project" value="UniProtKB-UniRule"/>
</dbReference>
<comment type="similarity">
    <text evidence="3">Belongs to the peroxidase family. Ascorbate peroxidase subfamily.</text>
</comment>
<comment type="subcellular location">
    <subcellularLocation>
        <location evidence="20">Secreted</location>
    </subcellularLocation>
</comment>
<feature type="binding site" evidence="17">
    <location>
        <position position="67"/>
    </location>
    <ligand>
        <name>Ca(2+)</name>
        <dbReference type="ChEBI" id="CHEBI:29108"/>
        <label>1</label>
    </ligand>
</feature>
<comment type="catalytic activity">
    <reaction evidence="1 20">
        <text>2 a phenolic donor + H2O2 = 2 a phenolic radical donor + 2 H2O</text>
        <dbReference type="Rhea" id="RHEA:56136"/>
        <dbReference type="ChEBI" id="CHEBI:15377"/>
        <dbReference type="ChEBI" id="CHEBI:16240"/>
        <dbReference type="ChEBI" id="CHEBI:139520"/>
        <dbReference type="ChEBI" id="CHEBI:139521"/>
        <dbReference type="EC" id="1.11.1.7"/>
    </reaction>
</comment>
<dbReference type="PANTHER" id="PTHR31517">
    <property type="match status" value="1"/>
</dbReference>
<evidence type="ECO:0000256" key="1">
    <source>
        <dbReference type="ARBA" id="ARBA00000189"/>
    </source>
</evidence>
<dbReference type="InterPro" id="IPR033905">
    <property type="entry name" value="Secretory_peroxidase"/>
</dbReference>
<evidence type="ECO:0000256" key="7">
    <source>
        <dbReference type="ARBA" id="ARBA00022617"/>
    </source>
</evidence>
<dbReference type="GO" id="GO:0006979">
    <property type="term" value="P:response to oxidative stress"/>
    <property type="evidence" value="ECO:0007669"/>
    <property type="project" value="UniProtKB-UniRule"/>
</dbReference>
<keyword evidence="14 20" id="KW-0376">Hydrogen peroxide</keyword>
<dbReference type="PROSITE" id="PS50873">
    <property type="entry name" value="PEROXIDASE_4"/>
    <property type="match status" value="1"/>
</dbReference>
<keyword evidence="5 20" id="KW-0964">Secreted</keyword>
<evidence type="ECO:0000256" key="6">
    <source>
        <dbReference type="ARBA" id="ARBA00022559"/>
    </source>
</evidence>
<evidence type="ECO:0000256" key="9">
    <source>
        <dbReference type="ARBA" id="ARBA00022837"/>
    </source>
</evidence>
<keyword evidence="12 19" id="KW-1015">Disulfide bond</keyword>
<feature type="site" description="Transition state stabilizer" evidence="18">
    <location>
        <position position="62"/>
    </location>
</feature>
<dbReference type="PANTHER" id="PTHR31517:SF48">
    <property type="entry name" value="PEROXIDASE 16-RELATED"/>
    <property type="match status" value="1"/>
</dbReference>
<evidence type="ECO:0000256" key="4">
    <source>
        <dbReference type="ARBA" id="ARBA00012313"/>
    </source>
</evidence>
<feature type="binding site" evidence="16">
    <location>
        <position position="165"/>
    </location>
    <ligand>
        <name>substrate</name>
    </ligand>
</feature>
<keyword evidence="7 20" id="KW-0349">Heme</keyword>
<feature type="binding site" description="axial binding residue" evidence="17">
    <location>
        <position position="195"/>
    </location>
    <ligand>
        <name>heme b</name>
        <dbReference type="ChEBI" id="CHEBI:60344"/>
    </ligand>
    <ligandPart>
        <name>Fe</name>
        <dbReference type="ChEBI" id="CHEBI:18248"/>
    </ligandPart>
</feature>
<protein>
    <recommendedName>
        <fullName evidence="4 20">Peroxidase</fullName>
        <ecNumber evidence="4 20">1.11.1.7</ecNumber>
    </recommendedName>
</protein>
<accession>S8C8U1</accession>
<dbReference type="PRINTS" id="PR00461">
    <property type="entry name" value="PLPEROXIDASE"/>
</dbReference>
<dbReference type="GO" id="GO:0005576">
    <property type="term" value="C:extracellular region"/>
    <property type="evidence" value="ECO:0007669"/>
    <property type="project" value="UniProtKB-SubCell"/>
</dbReference>
<evidence type="ECO:0000256" key="12">
    <source>
        <dbReference type="ARBA" id="ARBA00023157"/>
    </source>
</evidence>
<comment type="function">
    <text evidence="2">Removal of H(2)O(2), oxidation of toxic reductants, biosynthesis and degradation of lignin, suberization, auxin catabolism, response to environmental stresses such as wounding, pathogen attack and oxidative stress. These functions might be dependent on each isozyme/isoform in each plant tissue.</text>
</comment>
<feature type="binding site" evidence="17">
    <location>
        <position position="74"/>
    </location>
    <ligand>
        <name>Ca(2+)</name>
        <dbReference type="ChEBI" id="CHEBI:29108"/>
        <label>1</label>
    </ligand>
</feature>
<feature type="disulfide bond" evidence="19">
    <location>
        <begin position="35"/>
        <end position="117"/>
    </location>
</feature>
<dbReference type="InterPro" id="IPR000823">
    <property type="entry name" value="Peroxidase_pln"/>
</dbReference>
<dbReference type="InterPro" id="IPR010255">
    <property type="entry name" value="Haem_peroxidase_sf"/>
</dbReference>
<dbReference type="PROSITE" id="PS00436">
    <property type="entry name" value="PEROXIDASE_2"/>
    <property type="match status" value="1"/>
</dbReference>
<evidence type="ECO:0000256" key="16">
    <source>
        <dbReference type="PIRSR" id="PIRSR600823-2"/>
    </source>
</evidence>
<gene>
    <name evidence="22" type="ORF">M569_13997</name>
</gene>
<keyword evidence="23" id="KW-1185">Reference proteome</keyword>
<feature type="domain" description="Plant heme peroxidase family profile" evidence="21">
    <location>
        <begin position="25"/>
        <end position="327"/>
    </location>
</feature>
<evidence type="ECO:0000256" key="13">
    <source>
        <dbReference type="ARBA" id="ARBA00023180"/>
    </source>
</evidence>
<dbReference type="GO" id="GO:0042744">
    <property type="term" value="P:hydrogen peroxide catabolic process"/>
    <property type="evidence" value="ECO:0007669"/>
    <property type="project" value="UniProtKB-KW"/>
</dbReference>
<keyword evidence="10 20" id="KW-0560">Oxidoreductase</keyword>
<dbReference type="Pfam" id="PF00141">
    <property type="entry name" value="peroxidase"/>
    <property type="match status" value="1"/>
</dbReference>
<dbReference type="PROSITE" id="PS00435">
    <property type="entry name" value="PEROXIDASE_1"/>
    <property type="match status" value="1"/>
</dbReference>
<dbReference type="FunFam" id="1.10.420.10:FF:000001">
    <property type="entry name" value="Peroxidase"/>
    <property type="match status" value="1"/>
</dbReference>
<dbReference type="Gene3D" id="1.10.520.10">
    <property type="match status" value="1"/>
</dbReference>
<dbReference type="EC" id="1.11.1.7" evidence="4 20"/>
<feature type="disulfide bond" evidence="19">
    <location>
        <begin position="68"/>
        <end position="73"/>
    </location>
</feature>
<dbReference type="PRINTS" id="PR00458">
    <property type="entry name" value="PEROXIDASE"/>
</dbReference>
<name>S8C8U1_9LAMI</name>
<keyword evidence="9 17" id="KW-0106">Calcium</keyword>
<feature type="disulfide bond" evidence="19">
    <location>
        <begin position="202"/>
        <end position="234"/>
    </location>
</feature>
<evidence type="ECO:0000259" key="21">
    <source>
        <dbReference type="PROSITE" id="PS50873"/>
    </source>
</evidence>
<dbReference type="OrthoDB" id="2113341at2759"/>
<evidence type="ECO:0000256" key="5">
    <source>
        <dbReference type="ARBA" id="ARBA00022525"/>
    </source>
</evidence>
<dbReference type="EMBL" id="AUSU01007291">
    <property type="protein sequence ID" value="EPS60801.1"/>
    <property type="molecule type" value="Genomic_DNA"/>
</dbReference>
<evidence type="ECO:0000256" key="20">
    <source>
        <dbReference type="RuleBase" id="RU362060"/>
    </source>
</evidence>
<feature type="chain" id="PRO_5005146657" description="Peroxidase" evidence="20">
    <location>
        <begin position="25"/>
        <end position="327"/>
    </location>
</feature>
<keyword evidence="6 20" id="KW-0575">Peroxidase</keyword>
<sequence>NKDRTTLLPLLLLLVFLLSLKVNARLRVGFYRDVCPNLESIVRNAVQIKLQETVITAPGTLRLYFHDCFVRGCDASIMLVSPDGRAERNNPINLSLAGDGFDTVIKAKAAVDSDPQCTNKVSCADILALAARDVVNLVGGPFYEVELGRRDGLISTITSVHHNLPLAGFNLTRLMTMFSNNNLSLTDLIALSGAHTIGVSHCNQFSKRLRGFSGQNWIDPTLNPQYAQELGQACPRGVDPDIAVFNDPITPNVFDNAYFKDLQRGSGLLSSDQVLFVDERSRGIVNQFAGNGSDFNLAFIEAITKMGRIGAKTGDEGEIRIDCTTTN</sequence>
<evidence type="ECO:0000256" key="3">
    <source>
        <dbReference type="ARBA" id="ARBA00006873"/>
    </source>
</evidence>
<evidence type="ECO:0000256" key="8">
    <source>
        <dbReference type="ARBA" id="ARBA00022723"/>
    </source>
</evidence>
<evidence type="ECO:0000256" key="14">
    <source>
        <dbReference type="ARBA" id="ARBA00023324"/>
    </source>
</evidence>
<dbReference type="AlphaFoldDB" id="S8C8U1"/>
<evidence type="ECO:0000256" key="10">
    <source>
        <dbReference type="ARBA" id="ARBA00023002"/>
    </source>
</evidence>
<feature type="active site" description="Proton acceptor" evidence="15">
    <location>
        <position position="66"/>
    </location>
</feature>
<evidence type="ECO:0000256" key="15">
    <source>
        <dbReference type="PIRSR" id="PIRSR600823-1"/>
    </source>
</evidence>
<feature type="binding site" evidence="17">
    <location>
        <position position="87"/>
    </location>
    <ligand>
        <name>Ca(2+)</name>
        <dbReference type="ChEBI" id="CHEBI:29108"/>
        <label>1</label>
    </ligand>
</feature>
<feature type="disulfide bond" evidence="19">
    <location>
        <begin position="123"/>
        <end position="323"/>
    </location>
</feature>
<feature type="binding site" evidence="17">
    <location>
        <position position="196"/>
    </location>
    <ligand>
        <name>Ca(2+)</name>
        <dbReference type="ChEBI" id="CHEBI:29108"/>
        <label>2</label>
    </ligand>
</feature>
<proteinExistence type="inferred from homology"/>
<evidence type="ECO:0000256" key="17">
    <source>
        <dbReference type="PIRSR" id="PIRSR600823-3"/>
    </source>
</evidence>
<feature type="signal peptide" evidence="20">
    <location>
        <begin position="1"/>
        <end position="24"/>
    </location>
</feature>
<dbReference type="InterPro" id="IPR002016">
    <property type="entry name" value="Haem_peroxidase"/>
</dbReference>
<dbReference type="InterPro" id="IPR019794">
    <property type="entry name" value="Peroxidases_AS"/>
</dbReference>
<dbReference type="Gene3D" id="1.10.420.10">
    <property type="entry name" value="Peroxidase, domain 2"/>
    <property type="match status" value="1"/>
</dbReference>
<evidence type="ECO:0000256" key="2">
    <source>
        <dbReference type="ARBA" id="ARBA00002322"/>
    </source>
</evidence>